<organism evidence="1 2">
    <name type="scientific">Mycolicibacterium setense</name>
    <dbReference type="NCBI Taxonomy" id="431269"/>
    <lineage>
        <taxon>Bacteria</taxon>
        <taxon>Bacillati</taxon>
        <taxon>Actinomycetota</taxon>
        <taxon>Actinomycetes</taxon>
        <taxon>Mycobacteriales</taxon>
        <taxon>Mycobacteriaceae</taxon>
        <taxon>Mycolicibacterium</taxon>
    </lineage>
</organism>
<proteinExistence type="predicted"/>
<dbReference type="InterPro" id="IPR027417">
    <property type="entry name" value="P-loop_NTPase"/>
</dbReference>
<dbReference type="EMBL" id="JTLZ01000008">
    <property type="protein sequence ID" value="KHO23915.1"/>
    <property type="molecule type" value="Genomic_DNA"/>
</dbReference>
<comment type="caution">
    <text evidence="1">The sequence shown here is derived from an EMBL/GenBank/DDBJ whole genome shotgun (WGS) entry which is preliminary data.</text>
</comment>
<name>A0ABR4YSA5_9MYCO</name>
<gene>
    <name evidence="1" type="ORF">QQ44_17225</name>
</gene>
<sequence length="432" mass="47311">MAMDSADPPDVGRIYQIHEVFSTGRTPDATYNARLGAGLETKLKGYVRTASSAVTVFGPSKSGKTSLVERVIPETDACWIQGSDIQSIDDFWSIIADRLRIAKSLSSEESTQRAESLNAEGGLSAGGFATAKYGAGQIDTDGSKTTANYDLKPEAAAKELLAKLKLPIVIDDFHHVNPDIRKRIARAIKAIIRHTCVVLIAIPSQAFDPVRNEQDLNGRIKSLPVPEWTIDELAEIGVSGFDLLNLNDPKAALALELARYSFGSPHIMQELCLTVLTEGFDIQESAETQETISVPSNLQDLLRAAAIASEPPFFAKLIEGRPTRGKVRSAVKLTDSETETDIYGVVMQALRNITPPMEHTLREIQQEVNRLSMDTVKRGRITSVLRGLDAIASKNAGDSDPVLSYKDERLYIEDSVFAFYLNHGPWKFPTPV</sequence>
<evidence type="ECO:0000313" key="1">
    <source>
        <dbReference type="EMBL" id="KHO23915.1"/>
    </source>
</evidence>
<dbReference type="SUPFAM" id="SSF52540">
    <property type="entry name" value="P-loop containing nucleoside triphosphate hydrolases"/>
    <property type="match status" value="1"/>
</dbReference>
<accession>A0ABR4YSA5</accession>
<evidence type="ECO:0008006" key="3">
    <source>
        <dbReference type="Google" id="ProtNLM"/>
    </source>
</evidence>
<keyword evidence="2" id="KW-1185">Reference proteome</keyword>
<protein>
    <recommendedName>
        <fullName evidence="3">ATP-binding protein</fullName>
    </recommendedName>
</protein>
<dbReference type="Proteomes" id="UP000031004">
    <property type="component" value="Unassembled WGS sequence"/>
</dbReference>
<dbReference type="Gene3D" id="3.40.50.300">
    <property type="entry name" value="P-loop containing nucleotide triphosphate hydrolases"/>
    <property type="match status" value="1"/>
</dbReference>
<evidence type="ECO:0000313" key="2">
    <source>
        <dbReference type="Proteomes" id="UP000031004"/>
    </source>
</evidence>
<reference evidence="1 2" key="1">
    <citation type="submission" date="2014-11" db="EMBL/GenBank/DDBJ databases">
        <title>Mycobacterium setense Manresensis Genome.</title>
        <authorList>
            <person name="Rech G."/>
            <person name="Sumoy L."/>
        </authorList>
    </citation>
    <scope>NUCLEOTIDE SEQUENCE [LARGE SCALE GENOMIC DNA]</scope>
    <source>
        <strain evidence="1 2">Manresensis</strain>
    </source>
</reference>